<reference evidence="2 3" key="1">
    <citation type="submission" date="2017-08" db="EMBL/GenBank/DDBJ databases">
        <title>Complete Genome Sequence of Bacillus kochii Oregon-R-modENCODE STRAIN BDGP4, isolated from Drosophila melanogaster gut.</title>
        <authorList>
            <person name="Wan K.H."/>
            <person name="Yu C."/>
            <person name="Park S."/>
            <person name="Hammonds A.S."/>
            <person name="Booth B.W."/>
            <person name="Celniker S.E."/>
        </authorList>
    </citation>
    <scope>NUCLEOTIDE SEQUENCE [LARGE SCALE GENOMIC DNA]</scope>
    <source>
        <strain evidence="2 3">BDGP4</strain>
    </source>
</reference>
<dbReference type="InterPro" id="IPR024984">
    <property type="entry name" value="DUF3888"/>
</dbReference>
<feature type="chain" id="PRO_5013077680" description="DUF3888 domain-containing protein" evidence="1">
    <location>
        <begin position="26"/>
        <end position="164"/>
    </location>
</feature>
<feature type="signal peptide" evidence="1">
    <location>
        <begin position="1"/>
        <end position="25"/>
    </location>
</feature>
<keyword evidence="1" id="KW-0732">Signal</keyword>
<evidence type="ECO:0000313" key="2">
    <source>
        <dbReference type="EMBL" id="ASV67088.1"/>
    </source>
</evidence>
<keyword evidence="3" id="KW-1185">Reference proteome</keyword>
<organism evidence="2 3">
    <name type="scientific">Cytobacillus kochii</name>
    <dbReference type="NCBI Taxonomy" id="859143"/>
    <lineage>
        <taxon>Bacteria</taxon>
        <taxon>Bacillati</taxon>
        <taxon>Bacillota</taxon>
        <taxon>Bacilli</taxon>
        <taxon>Bacillales</taxon>
        <taxon>Bacillaceae</taxon>
        <taxon>Cytobacillus</taxon>
    </lineage>
</organism>
<gene>
    <name evidence="2" type="ORF">CKF48_06935</name>
</gene>
<proteinExistence type="predicted"/>
<dbReference type="Proteomes" id="UP000215137">
    <property type="component" value="Chromosome"/>
</dbReference>
<evidence type="ECO:0000256" key="1">
    <source>
        <dbReference type="SAM" id="SignalP"/>
    </source>
</evidence>
<dbReference type="Pfam" id="PF13027">
    <property type="entry name" value="DUF3888"/>
    <property type="match status" value="1"/>
</dbReference>
<name>A0A248TFV9_9BACI</name>
<dbReference type="EMBL" id="CP022983">
    <property type="protein sequence ID" value="ASV67088.1"/>
    <property type="molecule type" value="Genomic_DNA"/>
</dbReference>
<dbReference type="AlphaFoldDB" id="A0A248TFV9"/>
<protein>
    <recommendedName>
        <fullName evidence="4">DUF3888 domain-containing protein</fullName>
    </recommendedName>
</protein>
<evidence type="ECO:0008006" key="4">
    <source>
        <dbReference type="Google" id="ProtNLM"/>
    </source>
</evidence>
<evidence type="ECO:0000313" key="3">
    <source>
        <dbReference type="Proteomes" id="UP000215137"/>
    </source>
</evidence>
<accession>A0A248TFV9</accession>
<sequence length="164" mass="18819">MMKKILTFMSIVLLAISVMTPIANAEGHHKHRSHKMHGMHEAFNQFLFDQFDEEINKAVSNYYKNDSMKVQYHTKGQHPHALVKIVQSKEENKLSHPYILTFIVNTYEGDQTEPTGIDKISFGVTPLDNNKVFSQQAVAGSKVELIEFKHHDPKEKIETNKNAE</sequence>
<dbReference type="KEGG" id="bko:CKF48_06935"/>